<dbReference type="InterPro" id="IPR002797">
    <property type="entry name" value="Polysacc_synth"/>
</dbReference>
<feature type="transmembrane region" description="Helical" evidence="5">
    <location>
        <begin position="106"/>
        <end position="126"/>
    </location>
</feature>
<feature type="transmembrane region" description="Helical" evidence="5">
    <location>
        <begin position="81"/>
        <end position="100"/>
    </location>
</feature>
<feature type="transmembrane region" description="Helical" evidence="5">
    <location>
        <begin position="43"/>
        <end position="61"/>
    </location>
</feature>
<evidence type="ECO:0000256" key="4">
    <source>
        <dbReference type="ARBA" id="ARBA00023136"/>
    </source>
</evidence>
<feature type="transmembrane region" description="Helical" evidence="5">
    <location>
        <begin position="317"/>
        <end position="336"/>
    </location>
</feature>
<reference evidence="6 7" key="1">
    <citation type="submission" date="2019-04" db="EMBL/GenBank/DDBJ databases">
        <title>Crypto-aerobic microbial life in anoxic (sulfidic) marine sediments.</title>
        <authorList>
            <person name="Bhattacharya S."/>
            <person name="Roy C."/>
            <person name="Mondal N."/>
            <person name="Sarkar J."/>
            <person name="Mandal S."/>
            <person name="Rameez M.J."/>
            <person name="Ghosh W."/>
        </authorList>
    </citation>
    <scope>NUCLEOTIDE SEQUENCE [LARGE SCALE GENOMIC DNA]</scope>
    <source>
        <strain evidence="6 7">SBBB</strain>
    </source>
</reference>
<accession>A0A4U0YKB7</accession>
<feature type="transmembrane region" description="Helical" evidence="5">
    <location>
        <begin position="205"/>
        <end position="222"/>
    </location>
</feature>
<feature type="transmembrane region" description="Helical" evidence="5">
    <location>
        <begin position="284"/>
        <end position="305"/>
    </location>
</feature>
<dbReference type="EMBL" id="SWAV01000004">
    <property type="protein sequence ID" value="TKA90989.1"/>
    <property type="molecule type" value="Genomic_DNA"/>
</dbReference>
<feature type="transmembrane region" description="Helical" evidence="5">
    <location>
        <begin position="138"/>
        <end position="158"/>
    </location>
</feature>
<dbReference type="PANTHER" id="PTHR43424:SF1">
    <property type="entry name" value="LOCUS PUTATIVE PROTEIN 1-RELATED"/>
    <property type="match status" value="1"/>
</dbReference>
<feature type="transmembrane region" description="Helical" evidence="5">
    <location>
        <begin position="348"/>
        <end position="367"/>
    </location>
</feature>
<gene>
    <name evidence="6" type="ORF">FA869_13185</name>
</gene>
<organism evidence="6 7">
    <name type="scientific">Halopseudomonas bauzanensis</name>
    <dbReference type="NCBI Taxonomy" id="653930"/>
    <lineage>
        <taxon>Bacteria</taxon>
        <taxon>Pseudomonadati</taxon>
        <taxon>Pseudomonadota</taxon>
        <taxon>Gammaproteobacteria</taxon>
        <taxon>Pseudomonadales</taxon>
        <taxon>Pseudomonadaceae</taxon>
        <taxon>Halopseudomonas</taxon>
    </lineage>
</organism>
<keyword evidence="4 5" id="KW-0472">Membrane</keyword>
<evidence type="ECO:0000313" key="6">
    <source>
        <dbReference type="EMBL" id="TKA90989.1"/>
    </source>
</evidence>
<keyword evidence="3 5" id="KW-1133">Transmembrane helix</keyword>
<dbReference type="GO" id="GO:0016020">
    <property type="term" value="C:membrane"/>
    <property type="evidence" value="ECO:0007669"/>
    <property type="project" value="UniProtKB-SubCell"/>
</dbReference>
<proteinExistence type="predicted"/>
<feature type="transmembrane region" description="Helical" evidence="5">
    <location>
        <begin position="410"/>
        <end position="429"/>
    </location>
</feature>
<evidence type="ECO:0008006" key="8">
    <source>
        <dbReference type="Google" id="ProtNLM"/>
    </source>
</evidence>
<dbReference type="InterPro" id="IPR052556">
    <property type="entry name" value="PolySynth_Transporter"/>
</dbReference>
<name>A0A4U0YKB7_9GAMM</name>
<evidence type="ECO:0000256" key="3">
    <source>
        <dbReference type="ARBA" id="ARBA00022989"/>
    </source>
</evidence>
<dbReference type="PANTHER" id="PTHR43424">
    <property type="entry name" value="LOCUS PUTATIVE PROTEIN 1-RELATED"/>
    <property type="match status" value="1"/>
</dbReference>
<feature type="transmembrane region" description="Helical" evidence="5">
    <location>
        <begin position="373"/>
        <end position="398"/>
    </location>
</feature>
<evidence type="ECO:0000313" key="7">
    <source>
        <dbReference type="Proteomes" id="UP000305198"/>
    </source>
</evidence>
<evidence type="ECO:0000256" key="2">
    <source>
        <dbReference type="ARBA" id="ARBA00022692"/>
    </source>
</evidence>
<dbReference type="Pfam" id="PF01943">
    <property type="entry name" value="Polysacc_synt"/>
    <property type="match status" value="1"/>
</dbReference>
<keyword evidence="2 5" id="KW-0812">Transmembrane</keyword>
<comment type="caution">
    <text evidence="6">The sequence shown here is derived from an EMBL/GenBank/DDBJ whole genome shotgun (WGS) entry which is preliminary data.</text>
</comment>
<dbReference type="Proteomes" id="UP000305198">
    <property type="component" value="Unassembled WGS sequence"/>
</dbReference>
<evidence type="ECO:0000256" key="1">
    <source>
        <dbReference type="ARBA" id="ARBA00004141"/>
    </source>
</evidence>
<dbReference type="RefSeq" id="WP_136869755.1">
    <property type="nucleotide sequence ID" value="NZ_SWAV01000004.1"/>
</dbReference>
<dbReference type="AlphaFoldDB" id="A0A4U0YKB7"/>
<feature type="transmembrane region" description="Helical" evidence="5">
    <location>
        <begin position="164"/>
        <end position="184"/>
    </location>
</feature>
<protein>
    <recommendedName>
        <fullName evidence="8">Polysaccharide biosynthesis protein C-terminal domain-containing protein</fullName>
    </recommendedName>
</protein>
<sequence>MFLNLIGKVLGRNLFSLVEMLSKGVGWVSIVSLPLLISVSDFGVVALLYSAEIILGNLGVLGQDKYKLRHGSEEGDDPSYFIALVFVAGVGILVLAWAYLFYQESFLLVGLLVTGTVFSVLNKIHTMEARVKGDIKDFAFHRFGILVFRFGLFYSLLLMNLDPALAFVVGFTVSASVFSLKRLITTFHYIFKGQVLARLGSINKALFFGAPVAVHLLAASLLSHVDRFFINKYIGAHDVGIYAFSFMLASGITFLYAALAVQIEPLIYKNSSDIDRREYYISLFGKWALLLVPLYAVALCVMGFLYDKLSGGFLDKIDPLVVVVALSVSVLNIIYLQSSYRLYALKKSASISAVTVISCVVNVSINWTAIPVFGIRAAVFSSLVSASLLAVAMSILSSSVSGLKKTKKDFIMLVGVWVFNIGLAVLVAWP</sequence>
<comment type="subcellular location">
    <subcellularLocation>
        <location evidence="1">Membrane</location>
        <topology evidence="1">Multi-pass membrane protein</topology>
    </subcellularLocation>
</comment>
<feature type="transmembrane region" description="Helical" evidence="5">
    <location>
        <begin position="242"/>
        <end position="263"/>
    </location>
</feature>
<evidence type="ECO:0000256" key="5">
    <source>
        <dbReference type="SAM" id="Phobius"/>
    </source>
</evidence>